<proteinExistence type="predicted"/>
<evidence type="ECO:0000259" key="1">
    <source>
        <dbReference type="Pfam" id="PF21812"/>
    </source>
</evidence>
<feature type="domain" description="DUF6881" evidence="1">
    <location>
        <begin position="4"/>
        <end position="71"/>
    </location>
</feature>
<reference evidence="3" key="1">
    <citation type="journal article" date="2019" name="Int. J. Syst. Evol. Microbiol.">
        <title>The Global Catalogue of Microorganisms (GCM) 10K type strain sequencing project: providing services to taxonomists for standard genome sequencing and annotation.</title>
        <authorList>
            <consortium name="The Broad Institute Genomics Platform"/>
            <consortium name="The Broad Institute Genome Sequencing Center for Infectious Disease"/>
            <person name="Wu L."/>
            <person name="Ma J."/>
        </authorList>
    </citation>
    <scope>NUCLEOTIDE SEQUENCE [LARGE SCALE GENOMIC DNA]</scope>
    <source>
        <strain evidence="3">JCM 16540</strain>
    </source>
</reference>
<dbReference type="Pfam" id="PF21812">
    <property type="entry name" value="DUF6881"/>
    <property type="match status" value="1"/>
</dbReference>
<dbReference type="InterPro" id="IPR049248">
    <property type="entry name" value="DUF6881"/>
</dbReference>
<dbReference type="EMBL" id="BAAAYR010000004">
    <property type="protein sequence ID" value="GAA3571288.1"/>
    <property type="molecule type" value="Genomic_DNA"/>
</dbReference>
<dbReference type="Proteomes" id="UP001500767">
    <property type="component" value="Unassembled WGS sequence"/>
</dbReference>
<evidence type="ECO:0000313" key="2">
    <source>
        <dbReference type="EMBL" id="GAA3571288.1"/>
    </source>
</evidence>
<protein>
    <recommendedName>
        <fullName evidence="1">DUF6881 domain-containing protein</fullName>
    </recommendedName>
</protein>
<gene>
    <name evidence="2" type="ORF">GCM10022197_29720</name>
</gene>
<accession>A0ABP6XTR0</accession>
<comment type="caution">
    <text evidence="2">The sequence shown here is derived from an EMBL/GenBank/DDBJ whole genome shotgun (WGS) entry which is preliminary data.</text>
</comment>
<name>A0ABP6XTR0_9ACTN</name>
<keyword evidence="3" id="KW-1185">Reference proteome</keyword>
<evidence type="ECO:0000313" key="3">
    <source>
        <dbReference type="Proteomes" id="UP001500767"/>
    </source>
</evidence>
<organism evidence="2 3">
    <name type="scientific">Microlunatus spumicola</name>
    <dbReference type="NCBI Taxonomy" id="81499"/>
    <lineage>
        <taxon>Bacteria</taxon>
        <taxon>Bacillati</taxon>
        <taxon>Actinomycetota</taxon>
        <taxon>Actinomycetes</taxon>
        <taxon>Propionibacteriales</taxon>
        <taxon>Propionibacteriaceae</taxon>
        <taxon>Microlunatus</taxon>
    </lineage>
</organism>
<sequence>MYLIEIEHGLEVRKVQKYADGRVQWAGPDRQTGDTGLSEGLMPFPDAIDAQDEFTTTPIDTREFESEWLAALAERPGDADCSKE</sequence>